<dbReference type="EMBL" id="FOEE01000009">
    <property type="protein sequence ID" value="SEP04454.1"/>
    <property type="molecule type" value="Genomic_DNA"/>
</dbReference>
<protein>
    <submittedName>
        <fullName evidence="3">Uncharacterized protein</fullName>
    </submittedName>
</protein>
<keyword evidence="2" id="KW-1133">Transmembrane helix</keyword>
<gene>
    <name evidence="3" type="ORF">SAMN05660991_02953</name>
</gene>
<dbReference type="Proteomes" id="UP000198960">
    <property type="component" value="Unassembled WGS sequence"/>
</dbReference>
<dbReference type="STRING" id="673521.SAMN05660991_02953"/>
<evidence type="ECO:0000313" key="3">
    <source>
        <dbReference type="EMBL" id="SEP04454.1"/>
    </source>
</evidence>
<dbReference type="RefSeq" id="WP_091944803.1">
    <property type="nucleotide sequence ID" value="NZ_FOEE01000009.1"/>
</dbReference>
<dbReference type="AlphaFoldDB" id="A0A1H8UNH7"/>
<keyword evidence="4" id="KW-1185">Reference proteome</keyword>
<name>A0A1H8UNH7_9ACTN</name>
<proteinExistence type="predicted"/>
<keyword evidence="2" id="KW-0472">Membrane</keyword>
<feature type="region of interest" description="Disordered" evidence="1">
    <location>
        <begin position="22"/>
        <end position="45"/>
    </location>
</feature>
<evidence type="ECO:0000256" key="2">
    <source>
        <dbReference type="SAM" id="Phobius"/>
    </source>
</evidence>
<evidence type="ECO:0000313" key="4">
    <source>
        <dbReference type="Proteomes" id="UP000198960"/>
    </source>
</evidence>
<feature type="compositionally biased region" description="Low complexity" evidence="1">
    <location>
        <begin position="22"/>
        <end position="34"/>
    </location>
</feature>
<dbReference type="OrthoDB" id="9762066at2"/>
<evidence type="ECO:0000256" key="1">
    <source>
        <dbReference type="SAM" id="MobiDB-lite"/>
    </source>
</evidence>
<reference evidence="4" key="1">
    <citation type="submission" date="2016-10" db="EMBL/GenBank/DDBJ databases">
        <authorList>
            <person name="Varghese N."/>
            <person name="Submissions S."/>
        </authorList>
    </citation>
    <scope>NUCLEOTIDE SEQUENCE [LARGE SCALE GENOMIC DNA]</scope>
    <source>
        <strain evidence="4">DSM 45413</strain>
    </source>
</reference>
<organism evidence="3 4">
    <name type="scientific">Trujillonella endophytica</name>
    <dbReference type="NCBI Taxonomy" id="673521"/>
    <lineage>
        <taxon>Bacteria</taxon>
        <taxon>Bacillati</taxon>
        <taxon>Actinomycetota</taxon>
        <taxon>Actinomycetes</taxon>
        <taxon>Geodermatophilales</taxon>
        <taxon>Geodermatophilaceae</taxon>
        <taxon>Trujillonella</taxon>
    </lineage>
</organism>
<accession>A0A1H8UNH7</accession>
<keyword evidence="2" id="KW-0812">Transmembrane</keyword>
<sequence>MSTDIEQRLERAFAAYADLAGADPDSALDSRSAPSGPPRRSRVRRWAPPLALGTAVAAAAAGVFLVVGDGGGEPSGGHAAAATWESPQFTDPADRAEAAEEYLRLLRGSQDAGAFVPPPYRTLAEALPNTRFRLPDGSVGGPATELVVVGRVTQVGPGRGFYTPPGGDEPDTVVTAFDDPRDLEWRTVHAQVDVTTVLGGQLNVRTIVVGVPWGPDVPFEVARDGLPALGEVVLFLRSGAFAYDPSIHRVEWGGADLLVTVGDDGRLALPDFDPTEAERFLAGTPTLDSLRAAAAAPPRILPVPE</sequence>
<feature type="transmembrane region" description="Helical" evidence="2">
    <location>
        <begin position="46"/>
        <end position="67"/>
    </location>
</feature>